<dbReference type="InterPro" id="IPR011006">
    <property type="entry name" value="CheY-like_superfamily"/>
</dbReference>
<protein>
    <submittedName>
        <fullName evidence="4">Response regulator</fullName>
    </submittedName>
</protein>
<gene>
    <name evidence="4" type="ORF">FJU11_03490</name>
</gene>
<feature type="domain" description="Response regulatory" evidence="3">
    <location>
        <begin position="30"/>
        <end position="141"/>
    </location>
</feature>
<sequence length="168" mass="18289">MERCKTGNASDHYLSVARSDGPVSALRPMRILIVEDEGLIAMEIEDTVVELGHDVVGWEASADSAIASFDAHLPDLILLDIELLQSSGLEVARHVQRATKSRFVFLTANPAKLEGEFFGAIGVMSKPFTSESLKASLHYLHEGVCDPPPKRGLPHGLRLGPDYNAIWA</sequence>
<dbReference type="AlphaFoldDB" id="A0A506UE87"/>
<dbReference type="EMBL" id="VHLH01000004">
    <property type="protein sequence ID" value="TPW31274.1"/>
    <property type="molecule type" value="Genomic_DNA"/>
</dbReference>
<evidence type="ECO:0000256" key="2">
    <source>
        <dbReference type="PROSITE-ProRule" id="PRU00169"/>
    </source>
</evidence>
<dbReference type="PROSITE" id="PS50110">
    <property type="entry name" value="RESPONSE_REGULATORY"/>
    <property type="match status" value="1"/>
</dbReference>
<evidence type="ECO:0000313" key="4">
    <source>
        <dbReference type="EMBL" id="TPW31274.1"/>
    </source>
</evidence>
<dbReference type="InterPro" id="IPR050595">
    <property type="entry name" value="Bact_response_regulator"/>
</dbReference>
<comment type="caution">
    <text evidence="4">The sequence shown here is derived from an EMBL/GenBank/DDBJ whole genome shotgun (WGS) entry which is preliminary data.</text>
</comment>
<keyword evidence="1 2" id="KW-0597">Phosphoprotein</keyword>
<proteinExistence type="predicted"/>
<dbReference type="SMART" id="SM00448">
    <property type="entry name" value="REC"/>
    <property type="match status" value="1"/>
</dbReference>
<dbReference type="Gene3D" id="3.40.50.2300">
    <property type="match status" value="1"/>
</dbReference>
<name>A0A506UE87_9HYPH</name>
<feature type="modified residue" description="4-aspartylphosphate" evidence="2">
    <location>
        <position position="80"/>
    </location>
</feature>
<organism evidence="4 5">
    <name type="scientific">Pararhizobium mangrovi</name>
    <dbReference type="NCBI Taxonomy" id="2590452"/>
    <lineage>
        <taxon>Bacteria</taxon>
        <taxon>Pseudomonadati</taxon>
        <taxon>Pseudomonadota</taxon>
        <taxon>Alphaproteobacteria</taxon>
        <taxon>Hyphomicrobiales</taxon>
        <taxon>Rhizobiaceae</taxon>
        <taxon>Rhizobium/Agrobacterium group</taxon>
        <taxon>Pararhizobium</taxon>
    </lineage>
</organism>
<keyword evidence="5" id="KW-1185">Reference proteome</keyword>
<dbReference type="OrthoDB" id="7060229at2"/>
<evidence type="ECO:0000256" key="1">
    <source>
        <dbReference type="ARBA" id="ARBA00022553"/>
    </source>
</evidence>
<dbReference type="SUPFAM" id="SSF52172">
    <property type="entry name" value="CheY-like"/>
    <property type="match status" value="1"/>
</dbReference>
<dbReference type="Pfam" id="PF00072">
    <property type="entry name" value="Response_reg"/>
    <property type="match status" value="1"/>
</dbReference>
<dbReference type="PANTHER" id="PTHR44591">
    <property type="entry name" value="STRESS RESPONSE REGULATOR PROTEIN 1"/>
    <property type="match status" value="1"/>
</dbReference>
<dbReference type="GO" id="GO:0000160">
    <property type="term" value="P:phosphorelay signal transduction system"/>
    <property type="evidence" value="ECO:0007669"/>
    <property type="project" value="InterPro"/>
</dbReference>
<evidence type="ECO:0000313" key="5">
    <source>
        <dbReference type="Proteomes" id="UP000320314"/>
    </source>
</evidence>
<dbReference type="InterPro" id="IPR001789">
    <property type="entry name" value="Sig_transdc_resp-reg_receiver"/>
</dbReference>
<dbReference type="Proteomes" id="UP000320314">
    <property type="component" value="Unassembled WGS sequence"/>
</dbReference>
<dbReference type="PANTHER" id="PTHR44591:SF24">
    <property type="entry name" value="PROTEIN-GLUTAMATE METHYLESTERASE_PROTEIN-GLUTAMINE GLUTAMINASE 1"/>
    <property type="match status" value="1"/>
</dbReference>
<reference evidence="4 5" key="1">
    <citation type="submission" date="2019-06" db="EMBL/GenBank/DDBJ databases">
        <authorList>
            <person name="Li M."/>
        </authorList>
    </citation>
    <scope>NUCLEOTIDE SEQUENCE [LARGE SCALE GENOMIC DNA]</scope>
    <source>
        <strain evidence="4 5">BGMRC6574</strain>
    </source>
</reference>
<accession>A0A506UE87</accession>
<evidence type="ECO:0000259" key="3">
    <source>
        <dbReference type="PROSITE" id="PS50110"/>
    </source>
</evidence>